<feature type="transmembrane region" description="Helical" evidence="1">
    <location>
        <begin position="93"/>
        <end position="117"/>
    </location>
</feature>
<keyword evidence="1" id="KW-0472">Membrane</keyword>
<keyword evidence="1" id="KW-1133">Transmembrane helix</keyword>
<organism evidence="2 3">
    <name type="scientific">Cercophora newfieldiana</name>
    <dbReference type="NCBI Taxonomy" id="92897"/>
    <lineage>
        <taxon>Eukaryota</taxon>
        <taxon>Fungi</taxon>
        <taxon>Dikarya</taxon>
        <taxon>Ascomycota</taxon>
        <taxon>Pezizomycotina</taxon>
        <taxon>Sordariomycetes</taxon>
        <taxon>Sordariomycetidae</taxon>
        <taxon>Sordariales</taxon>
        <taxon>Lasiosphaeriaceae</taxon>
        <taxon>Cercophora</taxon>
    </lineage>
</organism>
<dbReference type="AlphaFoldDB" id="A0AA39YV31"/>
<keyword evidence="3" id="KW-1185">Reference proteome</keyword>
<accession>A0AA39YV31</accession>
<feature type="transmembrane region" description="Helical" evidence="1">
    <location>
        <begin position="158"/>
        <end position="179"/>
    </location>
</feature>
<name>A0AA39YV31_9PEZI</name>
<feature type="transmembrane region" description="Helical" evidence="1">
    <location>
        <begin position="234"/>
        <end position="254"/>
    </location>
</feature>
<evidence type="ECO:0000256" key="1">
    <source>
        <dbReference type="SAM" id="Phobius"/>
    </source>
</evidence>
<feature type="transmembrane region" description="Helical" evidence="1">
    <location>
        <begin position="29"/>
        <end position="53"/>
    </location>
</feature>
<protein>
    <submittedName>
        <fullName evidence="2">Uncharacterized protein</fullName>
    </submittedName>
</protein>
<dbReference type="EMBL" id="JAULSV010000001">
    <property type="protein sequence ID" value="KAK0658050.1"/>
    <property type="molecule type" value="Genomic_DNA"/>
</dbReference>
<proteinExistence type="predicted"/>
<sequence length="280" mass="31544">MTVVFWGSYHAQAQLLVSLRRWTTYSLRRFIICLGLLLPSASSVVASVHLSLWKDSAKEWFTKGGLNLHHLEGEIVDIIPVLYWRGIESDDRCLALIFWSGFLWLLAMSTVVLWRVWTFFGPLLMPVLRDFSRCREWLYRQFTSLPDFGQVNTSVRKLYTGMVVVSALTLGGGLLCLLLYYLFACIFTASSGVLVYPVFVSVFLIKRLCGSIKDSDCCFLMPCAPQSISETDQAAALFIGLFLFVGVEIAMPLYKRVKLGHGVKAEFKPLRNSQSGGRQG</sequence>
<reference evidence="2" key="1">
    <citation type="submission" date="2023-06" db="EMBL/GenBank/DDBJ databases">
        <title>Genome-scale phylogeny and comparative genomics of the fungal order Sordariales.</title>
        <authorList>
            <consortium name="Lawrence Berkeley National Laboratory"/>
            <person name="Hensen N."/>
            <person name="Bonometti L."/>
            <person name="Westerberg I."/>
            <person name="Brannstrom I.O."/>
            <person name="Guillou S."/>
            <person name="Cros-Aarteil S."/>
            <person name="Calhoun S."/>
            <person name="Haridas S."/>
            <person name="Kuo A."/>
            <person name="Mondo S."/>
            <person name="Pangilinan J."/>
            <person name="Riley R."/>
            <person name="Labutti K."/>
            <person name="Andreopoulos B."/>
            <person name="Lipzen A."/>
            <person name="Chen C."/>
            <person name="Yanf M."/>
            <person name="Daum C."/>
            <person name="Ng V."/>
            <person name="Clum A."/>
            <person name="Steindorff A."/>
            <person name="Ohm R."/>
            <person name="Martin F."/>
            <person name="Silar P."/>
            <person name="Natvig D."/>
            <person name="Lalanne C."/>
            <person name="Gautier V."/>
            <person name="Ament-Velasquez S.L."/>
            <person name="Kruys A."/>
            <person name="Hutchinson M.I."/>
            <person name="Powell A.J."/>
            <person name="Barry K."/>
            <person name="Miller A.N."/>
            <person name="Grigoriev I.V."/>
            <person name="Debuchy R."/>
            <person name="Gladieux P."/>
            <person name="Thoren M.H."/>
            <person name="Johannesson H."/>
        </authorList>
    </citation>
    <scope>NUCLEOTIDE SEQUENCE</scope>
    <source>
        <strain evidence="2">SMH2532-1</strain>
    </source>
</reference>
<comment type="caution">
    <text evidence="2">The sequence shown here is derived from an EMBL/GenBank/DDBJ whole genome shotgun (WGS) entry which is preliminary data.</text>
</comment>
<evidence type="ECO:0000313" key="3">
    <source>
        <dbReference type="Proteomes" id="UP001174936"/>
    </source>
</evidence>
<evidence type="ECO:0000313" key="2">
    <source>
        <dbReference type="EMBL" id="KAK0658050.1"/>
    </source>
</evidence>
<keyword evidence="1" id="KW-0812">Transmembrane</keyword>
<feature type="transmembrane region" description="Helical" evidence="1">
    <location>
        <begin position="186"/>
        <end position="205"/>
    </location>
</feature>
<dbReference type="Proteomes" id="UP001174936">
    <property type="component" value="Unassembled WGS sequence"/>
</dbReference>
<gene>
    <name evidence="2" type="ORF">B0T16DRAFT_71656</name>
</gene>